<reference evidence="6 7" key="1">
    <citation type="journal article" date="2021" name="ISME Commun">
        <title>Automated analysis of genomic sequences facilitates high-throughput and comprehensive description of bacteria.</title>
        <authorList>
            <person name="Hitch T.C.A."/>
        </authorList>
    </citation>
    <scope>NUCLEOTIDE SEQUENCE [LARGE SCALE GENOMIC DNA]</scope>
    <source>
        <strain evidence="7">f_CCE</strain>
    </source>
</reference>
<comment type="cofactor">
    <cofactor evidence="1">
        <name>FMN</name>
        <dbReference type="ChEBI" id="CHEBI:58210"/>
    </cofactor>
</comment>
<dbReference type="SMART" id="SM00903">
    <property type="entry name" value="Flavin_Reduct"/>
    <property type="match status" value="1"/>
</dbReference>
<organism evidence="6 7">
    <name type="scientific">Alitiscatomonas aceti</name>
    <dbReference type="NCBI Taxonomy" id="2981724"/>
    <lineage>
        <taxon>Bacteria</taxon>
        <taxon>Bacillati</taxon>
        <taxon>Bacillota</taxon>
        <taxon>Clostridia</taxon>
        <taxon>Lachnospirales</taxon>
        <taxon>Lachnospiraceae</taxon>
        <taxon>Alitiscatomonas</taxon>
    </lineage>
</organism>
<dbReference type="RefSeq" id="WP_158357172.1">
    <property type="nucleotide sequence ID" value="NZ_JAOQJF010000003.1"/>
</dbReference>
<keyword evidence="7" id="KW-1185">Reference proteome</keyword>
<dbReference type="EMBL" id="JAOQJF010000003">
    <property type="protein sequence ID" value="MCU6798695.1"/>
    <property type="molecule type" value="Genomic_DNA"/>
</dbReference>
<dbReference type="SUPFAM" id="SSF50475">
    <property type="entry name" value="FMN-binding split barrel"/>
    <property type="match status" value="1"/>
</dbReference>
<feature type="domain" description="Flavin reductase like" evidence="5">
    <location>
        <begin position="10"/>
        <end position="156"/>
    </location>
</feature>
<evidence type="ECO:0000313" key="6">
    <source>
        <dbReference type="EMBL" id="MCU6798695.1"/>
    </source>
</evidence>
<dbReference type="Proteomes" id="UP001652395">
    <property type="component" value="Unassembled WGS sequence"/>
</dbReference>
<dbReference type="InterPro" id="IPR052174">
    <property type="entry name" value="Flavoredoxin"/>
</dbReference>
<keyword evidence="4" id="KW-0812">Transmembrane</keyword>
<sequence>MKKEMTKIASALIPMPNLIVSCCDKEGRNNALAVGSAAMISGSPCMLMIGIMPEKFSYPIIKETKEFVINVPTEEMRKQYFYLGTKSGRDEDKFEALNLVWEKGKKVNAPILMGCPVNLECKVVASMTPGDSDHELFFATLEAAHCDEEYLTKYGNIDWKKIDTI</sequence>
<evidence type="ECO:0000256" key="3">
    <source>
        <dbReference type="ARBA" id="ARBA00038054"/>
    </source>
</evidence>
<dbReference type="PANTHER" id="PTHR43567:SF1">
    <property type="entry name" value="FLAVOREDOXIN"/>
    <property type="match status" value="1"/>
</dbReference>
<protein>
    <submittedName>
        <fullName evidence="6">Flavin reductase family protein</fullName>
    </submittedName>
</protein>
<comment type="similarity">
    <text evidence="3">Belongs to the flavoredoxin family.</text>
</comment>
<keyword evidence="4" id="KW-0472">Membrane</keyword>
<comment type="caution">
    <text evidence="6">The sequence shown here is derived from an EMBL/GenBank/DDBJ whole genome shotgun (WGS) entry which is preliminary data.</text>
</comment>
<dbReference type="InterPro" id="IPR002563">
    <property type="entry name" value="Flavin_Rdtase-like_dom"/>
</dbReference>
<dbReference type="Gene3D" id="2.30.110.10">
    <property type="entry name" value="Electron Transport, Fmn-binding Protein, Chain A"/>
    <property type="match status" value="1"/>
</dbReference>
<evidence type="ECO:0000259" key="5">
    <source>
        <dbReference type="SMART" id="SM00903"/>
    </source>
</evidence>
<feature type="transmembrane region" description="Helical" evidence="4">
    <location>
        <begin position="31"/>
        <end position="52"/>
    </location>
</feature>
<dbReference type="PANTHER" id="PTHR43567">
    <property type="entry name" value="FLAVOREDOXIN-RELATED-RELATED"/>
    <property type="match status" value="1"/>
</dbReference>
<gene>
    <name evidence="6" type="ORF">OCV69_01865</name>
</gene>
<keyword evidence="2" id="KW-0285">Flavoprotein</keyword>
<evidence type="ECO:0000313" key="7">
    <source>
        <dbReference type="Proteomes" id="UP001652395"/>
    </source>
</evidence>
<evidence type="ECO:0000256" key="4">
    <source>
        <dbReference type="SAM" id="Phobius"/>
    </source>
</evidence>
<proteinExistence type="inferred from homology"/>
<dbReference type="Pfam" id="PF01613">
    <property type="entry name" value="Flavin_Reduct"/>
    <property type="match status" value="1"/>
</dbReference>
<dbReference type="InterPro" id="IPR012349">
    <property type="entry name" value="Split_barrel_FMN-bd"/>
</dbReference>
<evidence type="ECO:0000256" key="1">
    <source>
        <dbReference type="ARBA" id="ARBA00001917"/>
    </source>
</evidence>
<keyword evidence="4" id="KW-1133">Transmembrane helix</keyword>
<name>A0ABT2UVL9_9FIRM</name>
<dbReference type="PROSITE" id="PS51257">
    <property type="entry name" value="PROKAR_LIPOPROTEIN"/>
    <property type="match status" value="1"/>
</dbReference>
<evidence type="ECO:0000256" key="2">
    <source>
        <dbReference type="ARBA" id="ARBA00022630"/>
    </source>
</evidence>
<accession>A0ABT2UVL9</accession>